<evidence type="ECO:0000313" key="2">
    <source>
        <dbReference type="Proteomes" id="UP000287447"/>
    </source>
</evidence>
<organism evidence="1 2">
    <name type="scientific">Hwanghaeella grinnelliae</name>
    <dbReference type="NCBI Taxonomy" id="2500179"/>
    <lineage>
        <taxon>Bacteria</taxon>
        <taxon>Pseudomonadati</taxon>
        <taxon>Pseudomonadota</taxon>
        <taxon>Alphaproteobacteria</taxon>
        <taxon>Rhodospirillales</taxon>
        <taxon>Rhodospirillaceae</taxon>
        <taxon>Hwanghaeella</taxon>
    </lineage>
</organism>
<reference evidence="2" key="1">
    <citation type="submission" date="2019-01" db="EMBL/GenBank/DDBJ databases">
        <title>Gri0909 isolated from a small marine red alga.</title>
        <authorList>
            <person name="Kim J."/>
            <person name="Jeong S.E."/>
            <person name="Jeon C.O."/>
        </authorList>
    </citation>
    <scope>NUCLEOTIDE SEQUENCE [LARGE SCALE GENOMIC DNA]</scope>
    <source>
        <strain evidence="2">Gri0909</strain>
    </source>
</reference>
<sequence length="210" mass="23551">MAGWNPGPDPFPADDFKEITDFTYLDELKFIRHANIHVDKTPASLWQLSADFRASMTVHPVNGSPYPLTIKAPRGMFTDLSSVPKLLWSLIGPIGPHLEASILHDYLYMGWTDFRTKARRQDWVFADTMFLAGMTTSKVKERKLIFGAVHSSVGWSVFKKKNYTLKERMDEWLPLLKKDHGRDDPPSTVAGSAKAVSDLTANAAANSGQR</sequence>
<protein>
    <submittedName>
        <fullName evidence="1">DUF1353 domain-containing protein</fullName>
    </submittedName>
</protein>
<dbReference type="Proteomes" id="UP000287447">
    <property type="component" value="Unassembled WGS sequence"/>
</dbReference>
<name>A0A3S2ZBC9_9PROT</name>
<accession>A0A3S2ZBC9</accession>
<dbReference type="AlphaFoldDB" id="A0A3S2ZBC9"/>
<dbReference type="RefSeq" id="WP_127764058.1">
    <property type="nucleotide sequence ID" value="NZ_SADE01000001.1"/>
</dbReference>
<proteinExistence type="predicted"/>
<gene>
    <name evidence="1" type="ORF">EOI86_05275</name>
</gene>
<keyword evidence="2" id="KW-1185">Reference proteome</keyword>
<dbReference type="OrthoDB" id="7874856at2"/>
<evidence type="ECO:0000313" key="1">
    <source>
        <dbReference type="EMBL" id="RVU38686.1"/>
    </source>
</evidence>
<comment type="caution">
    <text evidence="1">The sequence shown here is derived from an EMBL/GenBank/DDBJ whole genome shotgun (WGS) entry which is preliminary data.</text>
</comment>
<dbReference type="Pfam" id="PF07087">
    <property type="entry name" value="DUF1353"/>
    <property type="match status" value="1"/>
</dbReference>
<dbReference type="InterPro" id="IPR010767">
    <property type="entry name" value="Phage_CGC-2007_Cje0229"/>
</dbReference>
<dbReference type="EMBL" id="SADE01000001">
    <property type="protein sequence ID" value="RVU38686.1"/>
    <property type="molecule type" value="Genomic_DNA"/>
</dbReference>